<organism evidence="2 3">
    <name type="scientific">Chaetomium strumarium</name>
    <dbReference type="NCBI Taxonomy" id="1170767"/>
    <lineage>
        <taxon>Eukaryota</taxon>
        <taxon>Fungi</taxon>
        <taxon>Dikarya</taxon>
        <taxon>Ascomycota</taxon>
        <taxon>Pezizomycotina</taxon>
        <taxon>Sordariomycetes</taxon>
        <taxon>Sordariomycetidae</taxon>
        <taxon>Sordariales</taxon>
        <taxon>Chaetomiaceae</taxon>
        <taxon>Chaetomium</taxon>
    </lineage>
</organism>
<evidence type="ECO:0000313" key="2">
    <source>
        <dbReference type="EMBL" id="KAK3304183.1"/>
    </source>
</evidence>
<sequence>MQLNAVVLSLFAAAASAAPTDSSERKFGIMALRSASPIHFAMAGASQGKLGFNFPDSKNDAQCTDGQKPTAATFTLKDGELYLYGSDQVQQIYVDRSGMGQGVLGYFNKDVSRPPRNGELSGWSVDENDNLTFDGTPLKACPGTDNAYYIWASGADKPAGIEGCLGFSARTVTKSDAVQCTYSTYSA</sequence>
<comment type="caution">
    <text evidence="2">The sequence shown here is derived from an EMBL/GenBank/DDBJ whole genome shotgun (WGS) entry which is preliminary data.</text>
</comment>
<dbReference type="RefSeq" id="XP_062719963.1">
    <property type="nucleotide sequence ID" value="XM_062862961.1"/>
</dbReference>
<dbReference type="GeneID" id="87881790"/>
<evidence type="ECO:0008006" key="4">
    <source>
        <dbReference type="Google" id="ProtNLM"/>
    </source>
</evidence>
<feature type="signal peptide" evidence="1">
    <location>
        <begin position="1"/>
        <end position="17"/>
    </location>
</feature>
<keyword evidence="1" id="KW-0732">Signal</keyword>
<reference evidence="2" key="1">
    <citation type="journal article" date="2023" name="Mol. Phylogenet. Evol.">
        <title>Genome-scale phylogeny and comparative genomics of the fungal order Sordariales.</title>
        <authorList>
            <person name="Hensen N."/>
            <person name="Bonometti L."/>
            <person name="Westerberg I."/>
            <person name="Brannstrom I.O."/>
            <person name="Guillou S."/>
            <person name="Cros-Aarteil S."/>
            <person name="Calhoun S."/>
            <person name="Haridas S."/>
            <person name="Kuo A."/>
            <person name="Mondo S."/>
            <person name="Pangilinan J."/>
            <person name="Riley R."/>
            <person name="LaButti K."/>
            <person name="Andreopoulos B."/>
            <person name="Lipzen A."/>
            <person name="Chen C."/>
            <person name="Yan M."/>
            <person name="Daum C."/>
            <person name="Ng V."/>
            <person name="Clum A."/>
            <person name="Steindorff A."/>
            <person name="Ohm R.A."/>
            <person name="Martin F."/>
            <person name="Silar P."/>
            <person name="Natvig D.O."/>
            <person name="Lalanne C."/>
            <person name="Gautier V."/>
            <person name="Ament-Velasquez S.L."/>
            <person name="Kruys A."/>
            <person name="Hutchinson M.I."/>
            <person name="Powell A.J."/>
            <person name="Barry K."/>
            <person name="Miller A.N."/>
            <person name="Grigoriev I.V."/>
            <person name="Debuchy R."/>
            <person name="Gladieux P."/>
            <person name="Hiltunen Thoren M."/>
            <person name="Johannesson H."/>
        </authorList>
    </citation>
    <scope>NUCLEOTIDE SEQUENCE</scope>
    <source>
        <strain evidence="2">CBS 333.67</strain>
    </source>
</reference>
<feature type="chain" id="PRO_5042552437" description="Cell wall protein PhiA" evidence="1">
    <location>
        <begin position="18"/>
        <end position="187"/>
    </location>
</feature>
<dbReference type="Proteomes" id="UP001273166">
    <property type="component" value="Unassembled WGS sequence"/>
</dbReference>
<gene>
    <name evidence="2" type="ORF">B0T15DRAFT_232133</name>
</gene>
<name>A0AAJ0GQA7_9PEZI</name>
<accession>A0AAJ0GQA7</accession>
<proteinExistence type="predicted"/>
<evidence type="ECO:0000313" key="3">
    <source>
        <dbReference type="Proteomes" id="UP001273166"/>
    </source>
</evidence>
<reference evidence="2" key="2">
    <citation type="submission" date="2023-06" db="EMBL/GenBank/DDBJ databases">
        <authorList>
            <consortium name="Lawrence Berkeley National Laboratory"/>
            <person name="Mondo S.J."/>
            <person name="Hensen N."/>
            <person name="Bonometti L."/>
            <person name="Westerberg I."/>
            <person name="Brannstrom I.O."/>
            <person name="Guillou S."/>
            <person name="Cros-Aarteil S."/>
            <person name="Calhoun S."/>
            <person name="Haridas S."/>
            <person name="Kuo A."/>
            <person name="Pangilinan J."/>
            <person name="Riley R."/>
            <person name="Labutti K."/>
            <person name="Andreopoulos B."/>
            <person name="Lipzen A."/>
            <person name="Chen C."/>
            <person name="Yanf M."/>
            <person name="Daum C."/>
            <person name="Ng V."/>
            <person name="Clum A."/>
            <person name="Steindorff A."/>
            <person name="Ohm R."/>
            <person name="Martin F."/>
            <person name="Silar P."/>
            <person name="Natvig D."/>
            <person name="Lalanne C."/>
            <person name="Gautier V."/>
            <person name="Ament-Velasquez S.L."/>
            <person name="Kruys A."/>
            <person name="Hutchinson M.I."/>
            <person name="Powell A.J."/>
            <person name="Barry K."/>
            <person name="Miller A.N."/>
            <person name="Grigoriev I.V."/>
            <person name="Debuchy R."/>
            <person name="Gladieux P."/>
            <person name="Thoren M.H."/>
            <person name="Johannesson H."/>
        </authorList>
    </citation>
    <scope>NUCLEOTIDE SEQUENCE</scope>
    <source>
        <strain evidence="2">CBS 333.67</strain>
    </source>
</reference>
<protein>
    <recommendedName>
        <fullName evidence="4">Cell wall protein PhiA</fullName>
    </recommendedName>
</protein>
<keyword evidence="3" id="KW-1185">Reference proteome</keyword>
<evidence type="ECO:0000256" key="1">
    <source>
        <dbReference type="SAM" id="SignalP"/>
    </source>
</evidence>
<dbReference type="AlphaFoldDB" id="A0AAJ0GQA7"/>
<dbReference type="EMBL" id="JAUDZG010000005">
    <property type="protein sequence ID" value="KAK3304183.1"/>
    <property type="molecule type" value="Genomic_DNA"/>
</dbReference>